<evidence type="ECO:0000313" key="4">
    <source>
        <dbReference type="Proteomes" id="UP000234343"/>
    </source>
</evidence>
<dbReference type="Proteomes" id="UP000234343">
    <property type="component" value="Chromosome"/>
</dbReference>
<protein>
    <submittedName>
        <fullName evidence="3">Uncharacterized protein</fullName>
    </submittedName>
</protein>
<accession>A0A2H5FK95</accession>
<evidence type="ECO:0000256" key="2">
    <source>
        <dbReference type="SAM" id="Phobius"/>
    </source>
</evidence>
<dbReference type="SUPFAM" id="SSF48452">
    <property type="entry name" value="TPR-like"/>
    <property type="match status" value="1"/>
</dbReference>
<keyword evidence="2" id="KW-0812">Transmembrane</keyword>
<keyword evidence="4" id="KW-1185">Reference proteome</keyword>
<dbReference type="AlphaFoldDB" id="A0A2H5FK95"/>
<dbReference type="InterPro" id="IPR019734">
    <property type="entry name" value="TPR_rpt"/>
</dbReference>
<dbReference type="Pfam" id="PF13429">
    <property type="entry name" value="TPR_15"/>
    <property type="match status" value="1"/>
</dbReference>
<keyword evidence="2" id="KW-0472">Membrane</keyword>
<reference evidence="3 4" key="1">
    <citation type="submission" date="2017-12" db="EMBL/GenBank/DDBJ databases">
        <title>Legionella sainthelensi LA01-117, whole genome sequence of a clinical isolate from New Zealand.</title>
        <authorList>
            <person name="Cree S.L."/>
            <person name="Slow S."/>
            <person name="Kennedy M.A."/>
            <person name="Murdoch D.R."/>
            <person name="Biggs P.J."/>
            <person name="Anderson T."/>
        </authorList>
    </citation>
    <scope>NUCLEOTIDE SEQUENCE [LARGE SCALE GENOMIC DNA]</scope>
    <source>
        <strain evidence="3 4">LA01-117</strain>
    </source>
</reference>
<dbReference type="InterPro" id="IPR011990">
    <property type="entry name" value="TPR-like_helical_dom_sf"/>
</dbReference>
<evidence type="ECO:0000313" key="3">
    <source>
        <dbReference type="EMBL" id="AUH71963.1"/>
    </source>
</evidence>
<feature type="repeat" description="TPR" evidence="1">
    <location>
        <begin position="190"/>
        <end position="223"/>
    </location>
</feature>
<dbReference type="PROSITE" id="PS50005">
    <property type="entry name" value="TPR"/>
    <property type="match status" value="1"/>
</dbReference>
<organism evidence="3 4">
    <name type="scientific">Legionella sainthelensi</name>
    <dbReference type="NCBI Taxonomy" id="28087"/>
    <lineage>
        <taxon>Bacteria</taxon>
        <taxon>Pseudomonadati</taxon>
        <taxon>Pseudomonadota</taxon>
        <taxon>Gammaproteobacteria</taxon>
        <taxon>Legionellales</taxon>
        <taxon>Legionellaceae</taxon>
        <taxon>Legionella</taxon>
    </lineage>
</organism>
<feature type="transmembrane region" description="Helical" evidence="2">
    <location>
        <begin position="38"/>
        <end position="56"/>
    </location>
</feature>
<dbReference type="Gene3D" id="1.25.40.10">
    <property type="entry name" value="Tetratricopeptide repeat domain"/>
    <property type="match status" value="2"/>
</dbReference>
<name>A0A2H5FK95_9GAMM</name>
<sequence>MSLLNEMLHDLAKQKQARQAMPLFMPTLPQSGDRTNKIILLFCFFVIAVVFYFFLFNKHTEVSVKKVESTYKTKGVILNTEINSETIQLPDAAVIPSEPVNLISYIEPLASSTSQRVAIQLPDAKERLNDRGINQDELSSTGVNKVYIPQTIEEWHDAQLNKALQAIDKGFDEEAIALLQEILIKVPNASDVRENLASLYLTYGNLAQAAEVVNEGLRYAPADAALITIKARIFLDQGKAGDAISLLSKYRPSMMSYPDFYGTLAAALQSVGRVLEAGSLYRSLIQVDPNDGRYWLGYAIALEHNNKANQAIAAYIRASQNPDSEPTVRDYAENRLKILQG</sequence>
<dbReference type="KEGG" id="lsh:CAB17_07695"/>
<keyword evidence="1" id="KW-0802">TPR repeat</keyword>
<dbReference type="RefSeq" id="WP_101899624.1">
    <property type="nucleotide sequence ID" value="NZ_CP025491.2"/>
</dbReference>
<keyword evidence="2" id="KW-1133">Transmembrane helix</keyword>
<gene>
    <name evidence="3" type="ORF">CAB17_07695</name>
</gene>
<evidence type="ECO:0000256" key="1">
    <source>
        <dbReference type="PROSITE-ProRule" id="PRU00339"/>
    </source>
</evidence>
<proteinExistence type="predicted"/>
<dbReference type="EMBL" id="CP025491">
    <property type="protein sequence ID" value="AUH71963.1"/>
    <property type="molecule type" value="Genomic_DNA"/>
</dbReference>